<name>A0A5J5GI24_9BACL</name>
<reference evidence="1 2" key="1">
    <citation type="submission" date="2019-09" db="EMBL/GenBank/DDBJ databases">
        <title>Bacillus ochoae sp. nov., Paenibacillus whitsoniae sp. nov., Paenibacillus spiritus sp. nov. Isolated from the Mars Exploration Rover during spacecraft assembly.</title>
        <authorList>
            <person name="Seuylemezian A."/>
            <person name="Vaishampayan P."/>
        </authorList>
    </citation>
    <scope>NUCLEOTIDE SEQUENCE [LARGE SCALE GENOMIC DNA]</scope>
    <source>
        <strain evidence="1 2">MER_111</strain>
    </source>
</reference>
<dbReference type="RefSeq" id="WP_150456628.1">
    <property type="nucleotide sequence ID" value="NZ_VYKK01000004.1"/>
</dbReference>
<protein>
    <submittedName>
        <fullName evidence="1">Uncharacterized protein</fullName>
    </submittedName>
</protein>
<keyword evidence="2" id="KW-1185">Reference proteome</keyword>
<proteinExistence type="predicted"/>
<dbReference type="OrthoDB" id="2248737at2"/>
<evidence type="ECO:0000313" key="1">
    <source>
        <dbReference type="EMBL" id="KAA9007338.1"/>
    </source>
</evidence>
<accession>A0A5J5GI24</accession>
<organism evidence="1 2">
    <name type="scientific">Paenibacillus spiritus</name>
    <dbReference type="NCBI Taxonomy" id="2496557"/>
    <lineage>
        <taxon>Bacteria</taxon>
        <taxon>Bacillati</taxon>
        <taxon>Bacillota</taxon>
        <taxon>Bacilli</taxon>
        <taxon>Bacillales</taxon>
        <taxon>Paenibacillaceae</taxon>
        <taxon>Paenibacillus</taxon>
    </lineage>
</organism>
<sequence>MNHGEYKEWKETVTKVEQMDAIAAIEEYGNQIDILIMSWPYMDDVAYRALRRLHEVNSSAIVVYIGEGFGGCTANDNFFDHFEEIEDEYFNSVKNNYQRWFGIYDKPMIGRFV</sequence>
<dbReference type="Proteomes" id="UP000367750">
    <property type="component" value="Unassembled WGS sequence"/>
</dbReference>
<evidence type="ECO:0000313" key="2">
    <source>
        <dbReference type="Proteomes" id="UP000367750"/>
    </source>
</evidence>
<dbReference type="AlphaFoldDB" id="A0A5J5GI24"/>
<dbReference type="EMBL" id="VYKK01000004">
    <property type="protein sequence ID" value="KAA9007338.1"/>
    <property type="molecule type" value="Genomic_DNA"/>
</dbReference>
<comment type="caution">
    <text evidence="1">The sequence shown here is derived from an EMBL/GenBank/DDBJ whole genome shotgun (WGS) entry which is preliminary data.</text>
</comment>
<gene>
    <name evidence="1" type="ORF">F4V43_02305</name>
</gene>